<feature type="transmembrane region" description="Helical" evidence="2">
    <location>
        <begin position="354"/>
        <end position="376"/>
    </location>
</feature>
<keyword evidence="2" id="KW-1133">Transmembrane helix</keyword>
<feature type="compositionally biased region" description="Low complexity" evidence="1">
    <location>
        <begin position="301"/>
        <end position="318"/>
    </location>
</feature>
<dbReference type="Proteomes" id="UP000739069">
    <property type="component" value="Unassembled WGS sequence"/>
</dbReference>
<dbReference type="EMBL" id="JAGZXI010000005">
    <property type="protein sequence ID" value="MBS6634811.1"/>
    <property type="molecule type" value="Genomic_DNA"/>
</dbReference>
<feature type="compositionally biased region" description="Low complexity" evidence="1">
    <location>
        <begin position="389"/>
        <end position="409"/>
    </location>
</feature>
<gene>
    <name evidence="3" type="ORF">KH265_04010</name>
</gene>
<evidence type="ECO:0000313" key="4">
    <source>
        <dbReference type="Proteomes" id="UP000739069"/>
    </source>
</evidence>
<feature type="region of interest" description="Disordered" evidence="1">
    <location>
        <begin position="1"/>
        <end position="75"/>
    </location>
</feature>
<reference evidence="3" key="1">
    <citation type="submission" date="2021-02" db="EMBL/GenBank/DDBJ databases">
        <title>Infant gut strain persistence is associated with maternal origin, phylogeny, and functional potential including surface adhesion and iron acquisition.</title>
        <authorList>
            <person name="Lou Y.C."/>
        </authorList>
    </citation>
    <scope>NUCLEOTIDE SEQUENCE</scope>
    <source>
        <strain evidence="3">L1_008_092G1_dasL1_008_092G1_concoct_16</strain>
    </source>
</reference>
<evidence type="ECO:0000256" key="1">
    <source>
        <dbReference type="SAM" id="MobiDB-lite"/>
    </source>
</evidence>
<feature type="compositionally biased region" description="Acidic residues" evidence="1">
    <location>
        <begin position="42"/>
        <end position="55"/>
    </location>
</feature>
<comment type="caution">
    <text evidence="3">The sequence shown here is derived from an EMBL/GenBank/DDBJ whole genome shotgun (WGS) entry which is preliminary data.</text>
</comment>
<protein>
    <submittedName>
        <fullName evidence="3">Uncharacterized protein</fullName>
    </submittedName>
</protein>
<feature type="region of interest" description="Disordered" evidence="1">
    <location>
        <begin position="168"/>
        <end position="236"/>
    </location>
</feature>
<evidence type="ECO:0000313" key="3">
    <source>
        <dbReference type="EMBL" id="MBS6634811.1"/>
    </source>
</evidence>
<feature type="compositionally biased region" description="Polar residues" evidence="1">
    <location>
        <begin position="257"/>
        <end position="269"/>
    </location>
</feature>
<dbReference type="RefSeq" id="WP_303952452.1">
    <property type="nucleotide sequence ID" value="NZ_JAGZXI010000005.1"/>
</dbReference>
<feature type="compositionally biased region" description="Low complexity" evidence="1">
    <location>
        <begin position="218"/>
        <end position="236"/>
    </location>
</feature>
<name>A0A943YC56_9MICC</name>
<dbReference type="AlphaFoldDB" id="A0A943YC56"/>
<feature type="compositionally biased region" description="Low complexity" evidence="1">
    <location>
        <begin position="181"/>
        <end position="204"/>
    </location>
</feature>
<feature type="region of interest" description="Disordered" evidence="1">
    <location>
        <begin position="250"/>
        <end position="347"/>
    </location>
</feature>
<proteinExistence type="predicted"/>
<feature type="compositionally biased region" description="Pro residues" evidence="1">
    <location>
        <begin position="1"/>
        <end position="31"/>
    </location>
</feature>
<feature type="compositionally biased region" description="Low complexity" evidence="1">
    <location>
        <begin position="66"/>
        <end position="75"/>
    </location>
</feature>
<evidence type="ECO:0000256" key="2">
    <source>
        <dbReference type="SAM" id="Phobius"/>
    </source>
</evidence>
<feature type="region of interest" description="Disordered" evidence="1">
    <location>
        <begin position="380"/>
        <end position="416"/>
    </location>
</feature>
<keyword evidence="2" id="KW-0472">Membrane</keyword>
<accession>A0A943YC56</accession>
<sequence length="613" mass="64948">MALVFNPPPNWPAPPAGWTPTPTWRPDPAWGPVPDGWQLWVEEPDPEPIDVDETPLEPLISEESAEALGASEPVAEVPVEAPAEPVAEPTVEVAEAEISAEIPAPVEAVPAEPVVAEQAGAEPHEAEPKPMRYLTPVPLQETALPEQVLNPVAEVAPAAPTIPVAPVPADVPAEPAHEAPAESVAPAESPVVPAEQAPAEAPLPHSVESSPLIEFHSSPEQPAQAPEASAPAPADVAAPQAFAGQEFTPQAPVGQNFAGQDSFDPQNPHQGAADSIGGQPDQFQGEQFAPQHGGQPYNPYQPAAQAGQQGQQAQPAAAFNPYVPQMDSAPQHEQQNPQPADSEPKKKGAFSGKLLGIIGAALALLIVIILVVVMLLPRGGSDSSDHSKQAAGTSTSASAQSSDGSSSTTVAEAKLPEGEYKEYKETVTEDKKNIDIEKVKGDASKGIVYYEFKPSDDMSSRAYITSLTDKGENSTGLSVIDMTVDRTPIRGTAWLDTTNPSSPTRKLELNGKGEWLIRVYDESSAPNYTKGEKFHTTMNYYAYTYDGGESTMEFEAKGLDSKRGFALMSASRSDLLFGTSVANMKSSMEWKSTGKNFLQVRSTSSADWSISTH</sequence>
<keyword evidence="2" id="KW-0812">Transmembrane</keyword>
<organism evidence="3 4">
    <name type="scientific">Rothia mucilaginosa</name>
    <dbReference type="NCBI Taxonomy" id="43675"/>
    <lineage>
        <taxon>Bacteria</taxon>
        <taxon>Bacillati</taxon>
        <taxon>Actinomycetota</taxon>
        <taxon>Actinomycetes</taxon>
        <taxon>Micrococcales</taxon>
        <taxon>Micrococcaceae</taxon>
        <taxon>Rothia</taxon>
    </lineage>
</organism>